<reference evidence="3" key="1">
    <citation type="journal article" date="2019" name="Int. J. Syst. Evol. Microbiol.">
        <title>The Global Catalogue of Microorganisms (GCM) 10K type strain sequencing project: providing services to taxonomists for standard genome sequencing and annotation.</title>
        <authorList>
            <consortium name="The Broad Institute Genomics Platform"/>
            <consortium name="The Broad Institute Genome Sequencing Center for Infectious Disease"/>
            <person name="Wu L."/>
            <person name="Ma J."/>
        </authorList>
    </citation>
    <scope>NUCLEOTIDE SEQUENCE [LARGE SCALE GENOMIC DNA]</scope>
    <source>
        <strain evidence="3">KCTC 42644</strain>
    </source>
</reference>
<dbReference type="RefSeq" id="WP_380859238.1">
    <property type="nucleotide sequence ID" value="NZ_JBHRXV010000004.1"/>
</dbReference>
<name>A0ABV7XAE8_9SPHN</name>
<dbReference type="EC" id="2.3.-.-" evidence="2"/>
<accession>A0ABV7XAE8</accession>
<gene>
    <name evidence="2" type="ORF">ACFOMD_07530</name>
</gene>
<evidence type="ECO:0000259" key="1">
    <source>
        <dbReference type="PROSITE" id="PS51186"/>
    </source>
</evidence>
<dbReference type="InterPro" id="IPR000182">
    <property type="entry name" value="GNAT_dom"/>
</dbReference>
<dbReference type="InterPro" id="IPR016181">
    <property type="entry name" value="Acyl_CoA_acyltransferase"/>
</dbReference>
<dbReference type="GO" id="GO:0016746">
    <property type="term" value="F:acyltransferase activity"/>
    <property type="evidence" value="ECO:0007669"/>
    <property type="project" value="UniProtKB-KW"/>
</dbReference>
<protein>
    <submittedName>
        <fullName evidence="2">GNAT family N-acetyltransferase</fullName>
        <ecNumber evidence="2">2.3.-.-</ecNumber>
    </submittedName>
</protein>
<dbReference type="EMBL" id="JBHRXV010000004">
    <property type="protein sequence ID" value="MFC3712415.1"/>
    <property type="molecule type" value="Genomic_DNA"/>
</dbReference>
<keyword evidence="2" id="KW-0012">Acyltransferase</keyword>
<sequence length="160" mass="16358">MEIRDATPADIDAIRAVETAAFGQPDEPALVDRLRSDGDALVELVAVEAGAITGHILFSRLGIGATNGAALAPVAVLPDRQGRGIGGALIHAGLDRCRALTLPAVVVLGHADYYPRFGFSATLGERLTGPFSGPSFMAIELTPGGLPAGAGIRYAPAFGL</sequence>
<dbReference type="Proteomes" id="UP001595615">
    <property type="component" value="Unassembled WGS sequence"/>
</dbReference>
<comment type="caution">
    <text evidence="2">The sequence shown here is derived from an EMBL/GenBank/DDBJ whole genome shotgun (WGS) entry which is preliminary data.</text>
</comment>
<keyword evidence="2" id="KW-0808">Transferase</keyword>
<dbReference type="Pfam" id="PF00583">
    <property type="entry name" value="Acetyltransf_1"/>
    <property type="match status" value="1"/>
</dbReference>
<dbReference type="SUPFAM" id="SSF55729">
    <property type="entry name" value="Acyl-CoA N-acyltransferases (Nat)"/>
    <property type="match status" value="1"/>
</dbReference>
<evidence type="ECO:0000313" key="2">
    <source>
        <dbReference type="EMBL" id="MFC3712415.1"/>
    </source>
</evidence>
<keyword evidence="3" id="KW-1185">Reference proteome</keyword>
<dbReference type="CDD" id="cd04301">
    <property type="entry name" value="NAT_SF"/>
    <property type="match status" value="1"/>
</dbReference>
<feature type="domain" description="N-acetyltransferase" evidence="1">
    <location>
        <begin position="1"/>
        <end position="142"/>
    </location>
</feature>
<evidence type="ECO:0000313" key="3">
    <source>
        <dbReference type="Proteomes" id="UP001595615"/>
    </source>
</evidence>
<proteinExistence type="predicted"/>
<organism evidence="2 3">
    <name type="scientific">Sphingoaurantiacus capsulatus</name>
    <dbReference type="NCBI Taxonomy" id="1771310"/>
    <lineage>
        <taxon>Bacteria</taxon>
        <taxon>Pseudomonadati</taxon>
        <taxon>Pseudomonadota</taxon>
        <taxon>Alphaproteobacteria</taxon>
        <taxon>Sphingomonadales</taxon>
        <taxon>Sphingosinicellaceae</taxon>
        <taxon>Sphingoaurantiacus</taxon>
    </lineage>
</organism>
<dbReference type="PROSITE" id="PS51186">
    <property type="entry name" value="GNAT"/>
    <property type="match status" value="1"/>
</dbReference>
<dbReference type="Gene3D" id="3.40.630.30">
    <property type="match status" value="1"/>
</dbReference>